<dbReference type="GO" id="GO:0005737">
    <property type="term" value="C:cytoplasm"/>
    <property type="evidence" value="ECO:0007669"/>
    <property type="project" value="UniProtKB-SubCell"/>
</dbReference>
<keyword evidence="6 13" id="KW-0808">Transferase</keyword>
<feature type="binding site" evidence="14">
    <location>
        <position position="131"/>
    </location>
    <ligand>
        <name>ATP</name>
        <dbReference type="ChEBI" id="CHEBI:30616"/>
    </ligand>
</feature>
<feature type="binding site" evidence="14">
    <location>
        <position position="135"/>
    </location>
    <ligand>
        <name>L-threonine</name>
        <dbReference type="ChEBI" id="CHEBI:57926"/>
    </ligand>
</feature>
<dbReference type="GO" id="GO:0003725">
    <property type="term" value="F:double-stranded RNA binding"/>
    <property type="evidence" value="ECO:0007669"/>
    <property type="project" value="UniProtKB-UniRule"/>
</dbReference>
<dbReference type="Gene3D" id="3.40.50.11030">
    <property type="entry name" value="Threonylcarbamoyl-AMP synthase, C-terminal domain"/>
    <property type="match status" value="1"/>
</dbReference>
<dbReference type="Pfam" id="PF03481">
    <property type="entry name" value="Sua5_C"/>
    <property type="match status" value="1"/>
</dbReference>
<evidence type="ECO:0000256" key="9">
    <source>
        <dbReference type="ARBA" id="ARBA00022741"/>
    </source>
</evidence>
<feature type="compositionally biased region" description="Basic and acidic residues" evidence="15">
    <location>
        <begin position="235"/>
        <end position="245"/>
    </location>
</feature>
<keyword evidence="9 13" id="KW-0547">Nucleotide-binding</keyword>
<evidence type="ECO:0000256" key="10">
    <source>
        <dbReference type="ARBA" id="ARBA00022840"/>
    </source>
</evidence>
<feature type="binding site" evidence="14">
    <location>
        <position position="72"/>
    </location>
    <ligand>
        <name>ATP</name>
        <dbReference type="ChEBI" id="CHEBI:30616"/>
    </ligand>
</feature>
<dbReference type="EMBL" id="AP019377">
    <property type="protein sequence ID" value="BBH92676.1"/>
    <property type="molecule type" value="Genomic_DNA"/>
</dbReference>
<dbReference type="NCBIfam" id="TIGR00057">
    <property type="entry name" value="L-threonylcarbamoyladenylate synthase"/>
    <property type="match status" value="1"/>
</dbReference>
<reference evidence="17" key="1">
    <citation type="submission" date="2018-12" db="EMBL/GenBank/DDBJ databases">
        <title>Novel natural products biosynthetic potential of the class Ktedonobacteria.</title>
        <authorList>
            <person name="Zheng Y."/>
            <person name="Saitou A."/>
            <person name="Wang C.M."/>
            <person name="Toyoda A."/>
            <person name="Minakuchi Y."/>
            <person name="Sekiguchi Y."/>
            <person name="Ueda K."/>
            <person name="Takano H."/>
            <person name="Sakai Y."/>
            <person name="Yokota A."/>
            <person name="Yabe S."/>
        </authorList>
    </citation>
    <scope>NUCLEOTIDE SEQUENCE</scope>
    <source>
        <strain evidence="17">A3-2</strain>
    </source>
</reference>
<comment type="catalytic activity">
    <reaction evidence="12 13">
        <text>L-threonine + hydrogencarbonate + ATP = L-threonylcarbamoyladenylate + diphosphate + H2O</text>
        <dbReference type="Rhea" id="RHEA:36407"/>
        <dbReference type="ChEBI" id="CHEBI:15377"/>
        <dbReference type="ChEBI" id="CHEBI:17544"/>
        <dbReference type="ChEBI" id="CHEBI:30616"/>
        <dbReference type="ChEBI" id="CHEBI:33019"/>
        <dbReference type="ChEBI" id="CHEBI:57926"/>
        <dbReference type="ChEBI" id="CHEBI:73682"/>
        <dbReference type="EC" id="2.7.7.87"/>
    </reaction>
</comment>
<dbReference type="PROSITE" id="PS51163">
    <property type="entry name" value="YRDC"/>
    <property type="match status" value="1"/>
</dbReference>
<dbReference type="InterPro" id="IPR050156">
    <property type="entry name" value="TC-AMP_synthase_SUA5"/>
</dbReference>
<protein>
    <recommendedName>
        <fullName evidence="4 13">Threonylcarbamoyl-AMP synthase</fullName>
        <shortName evidence="13">TC-AMP synthase</shortName>
        <ecNumber evidence="3 13">2.7.7.87</ecNumber>
    </recommendedName>
    <alternativeName>
        <fullName evidence="11 13">L-threonylcarbamoyladenylate synthase</fullName>
    </alternativeName>
</protein>
<evidence type="ECO:0000256" key="12">
    <source>
        <dbReference type="ARBA" id="ARBA00048366"/>
    </source>
</evidence>
<dbReference type="AlphaFoldDB" id="A0A455SYL7"/>
<feature type="binding site" evidence="14">
    <location>
        <position position="155"/>
    </location>
    <ligand>
        <name>L-threonine</name>
        <dbReference type="ChEBI" id="CHEBI:57926"/>
    </ligand>
</feature>
<dbReference type="GO" id="GO:0061710">
    <property type="term" value="F:L-threonylcarbamoyladenylate synthase"/>
    <property type="evidence" value="ECO:0007669"/>
    <property type="project" value="UniProtKB-EC"/>
</dbReference>
<dbReference type="InterPro" id="IPR017945">
    <property type="entry name" value="DHBP_synth_RibB-like_a/b_dom"/>
</dbReference>
<evidence type="ECO:0000256" key="8">
    <source>
        <dbReference type="ARBA" id="ARBA00022695"/>
    </source>
</evidence>
<evidence type="ECO:0000256" key="14">
    <source>
        <dbReference type="PIRSR" id="PIRSR004930-1"/>
    </source>
</evidence>
<feature type="region of interest" description="Disordered" evidence="15">
    <location>
        <begin position="225"/>
        <end position="250"/>
    </location>
</feature>
<gene>
    <name evidence="17" type="ORF">KTA_08750</name>
</gene>
<evidence type="ECO:0000256" key="7">
    <source>
        <dbReference type="ARBA" id="ARBA00022694"/>
    </source>
</evidence>
<dbReference type="Gene3D" id="3.90.870.10">
    <property type="entry name" value="DHBP synthase"/>
    <property type="match status" value="1"/>
</dbReference>
<feature type="domain" description="YrdC-like" evidence="16">
    <location>
        <begin position="27"/>
        <end position="213"/>
    </location>
</feature>
<name>A0A455SYL7_9CHLR</name>
<feature type="binding site" evidence="14">
    <location>
        <position position="209"/>
    </location>
    <ligand>
        <name>ATP</name>
        <dbReference type="ChEBI" id="CHEBI:30616"/>
    </ligand>
</feature>
<evidence type="ECO:0000256" key="6">
    <source>
        <dbReference type="ARBA" id="ARBA00022679"/>
    </source>
</evidence>
<evidence type="ECO:0000256" key="5">
    <source>
        <dbReference type="ARBA" id="ARBA00022490"/>
    </source>
</evidence>
<dbReference type="InterPro" id="IPR038385">
    <property type="entry name" value="Sua5/YwlC_C"/>
</dbReference>
<dbReference type="PANTHER" id="PTHR17490:SF16">
    <property type="entry name" value="THREONYLCARBAMOYL-AMP SYNTHASE"/>
    <property type="match status" value="1"/>
</dbReference>
<feature type="binding site" evidence="14">
    <location>
        <position position="157"/>
    </location>
    <ligand>
        <name>ATP</name>
        <dbReference type="ChEBI" id="CHEBI:30616"/>
    </ligand>
</feature>
<dbReference type="InterPro" id="IPR006070">
    <property type="entry name" value="Sua5-like_dom"/>
</dbReference>
<feature type="binding site" evidence="14">
    <location>
        <position position="49"/>
    </location>
    <ligand>
        <name>L-threonine</name>
        <dbReference type="ChEBI" id="CHEBI:57926"/>
    </ligand>
</feature>
<accession>A0A455SYL7</accession>
<feature type="binding site" evidence="14">
    <location>
        <position position="165"/>
    </location>
    <ligand>
        <name>ATP</name>
        <dbReference type="ChEBI" id="CHEBI:30616"/>
    </ligand>
</feature>
<evidence type="ECO:0000256" key="3">
    <source>
        <dbReference type="ARBA" id="ARBA00012584"/>
    </source>
</evidence>
<keyword evidence="10 13" id="KW-0067">ATP-binding</keyword>
<dbReference type="InterPro" id="IPR010923">
    <property type="entry name" value="T(6)A37_SUA5"/>
</dbReference>
<feature type="binding site" evidence="14">
    <location>
        <position position="81"/>
    </location>
    <ligand>
        <name>L-threonine</name>
        <dbReference type="ChEBI" id="CHEBI:57926"/>
    </ligand>
</feature>
<dbReference type="GO" id="GO:0008033">
    <property type="term" value="P:tRNA processing"/>
    <property type="evidence" value="ECO:0007669"/>
    <property type="project" value="UniProtKB-KW"/>
</dbReference>
<feature type="binding site" evidence="14">
    <location>
        <position position="195"/>
    </location>
    <ligand>
        <name>L-threonine</name>
        <dbReference type="ChEBI" id="CHEBI:57926"/>
    </ligand>
</feature>
<organism evidence="17">
    <name type="scientific">Thermogemmatispora argillosa</name>
    <dbReference type="NCBI Taxonomy" id="2045280"/>
    <lineage>
        <taxon>Bacteria</taxon>
        <taxon>Bacillati</taxon>
        <taxon>Chloroflexota</taxon>
        <taxon>Ktedonobacteria</taxon>
        <taxon>Thermogemmatisporales</taxon>
        <taxon>Thermogemmatisporaceae</taxon>
        <taxon>Thermogemmatispora</taxon>
    </lineage>
</organism>
<evidence type="ECO:0000256" key="2">
    <source>
        <dbReference type="ARBA" id="ARBA00007663"/>
    </source>
</evidence>
<keyword evidence="8 13" id="KW-0548">Nucleotidyltransferase</keyword>
<dbReference type="PANTHER" id="PTHR17490">
    <property type="entry name" value="SUA5"/>
    <property type="match status" value="1"/>
</dbReference>
<dbReference type="Pfam" id="PF01300">
    <property type="entry name" value="Sua5_yciO_yrdC"/>
    <property type="match status" value="1"/>
</dbReference>
<keyword evidence="5 13" id="KW-0963">Cytoplasm</keyword>
<keyword evidence="7 13" id="KW-0819">tRNA processing</keyword>
<comment type="function">
    <text evidence="13">Required for the formation of a threonylcarbamoyl group on adenosine at position 37 (t(6)A37) in tRNAs that read codons beginning with adenine.</text>
</comment>
<dbReference type="GO" id="GO:0005524">
    <property type="term" value="F:ATP binding"/>
    <property type="evidence" value="ECO:0007669"/>
    <property type="project" value="UniProtKB-UniRule"/>
</dbReference>
<comment type="subcellular location">
    <subcellularLocation>
        <location evidence="1 13">Cytoplasm</location>
    </subcellularLocation>
</comment>
<dbReference type="FunFam" id="3.90.870.10:FF:000009">
    <property type="entry name" value="Threonylcarbamoyl-AMP synthase, putative"/>
    <property type="match status" value="1"/>
</dbReference>
<dbReference type="PIRSF" id="PIRSF004930">
    <property type="entry name" value="Tln_factor_SUA5"/>
    <property type="match status" value="1"/>
</dbReference>
<dbReference type="GO" id="GO:0006450">
    <property type="term" value="P:regulation of translational fidelity"/>
    <property type="evidence" value="ECO:0007669"/>
    <property type="project" value="TreeGrafter"/>
</dbReference>
<evidence type="ECO:0000256" key="13">
    <source>
        <dbReference type="PIRNR" id="PIRNR004930"/>
    </source>
</evidence>
<evidence type="ECO:0000313" key="17">
    <source>
        <dbReference type="EMBL" id="BBH92676.1"/>
    </source>
</evidence>
<sequence length="386" mass="40971">MLTVLMVDNSKAMQTEVIAVDPQQPQAEIIERAASLLRAGELVVFPTETVYGLGGDALREEAARRIFAAKGRPLTDPLIVHIAQMEELETVAAAVPERAQRLAAAFWPGPLTLILPRGKQVPTLVTAGLETVAVRMPSHPVARALIRAAGRPIAAPSANRFKHVSPTTAQHALADLSGRVPLILDGGPTPVGVESTVVDLCSPVPRILRPGGTSLEALREVLPEIEPPLPPRTTASDKAEREEGQAQRSPGQMLVHYSPTVPLLLFEGEDEAQRAAIVAEALRRLERGERVGILAATEDREALRPCEEGGALVRAPASLEEPEKVAAALFASLRALEEAAVDVILCRSFRPVGLGLAVQDRLQRAAGGRVTRVASRAGPSGTAEDA</sequence>
<feature type="binding site" evidence="14">
    <location>
        <position position="257"/>
    </location>
    <ligand>
        <name>ATP</name>
        <dbReference type="ChEBI" id="CHEBI:30616"/>
    </ligand>
</feature>
<proteinExistence type="inferred from homology"/>
<evidence type="ECO:0000256" key="15">
    <source>
        <dbReference type="SAM" id="MobiDB-lite"/>
    </source>
</evidence>
<dbReference type="SUPFAM" id="SSF55821">
    <property type="entry name" value="YrdC/RibB"/>
    <property type="match status" value="1"/>
</dbReference>
<dbReference type="GO" id="GO:0000049">
    <property type="term" value="F:tRNA binding"/>
    <property type="evidence" value="ECO:0007669"/>
    <property type="project" value="TreeGrafter"/>
</dbReference>
<evidence type="ECO:0000256" key="11">
    <source>
        <dbReference type="ARBA" id="ARBA00029774"/>
    </source>
</evidence>
<comment type="similarity">
    <text evidence="2 13">Belongs to the SUA5 family.</text>
</comment>
<evidence type="ECO:0000256" key="4">
    <source>
        <dbReference type="ARBA" id="ARBA00015492"/>
    </source>
</evidence>
<evidence type="ECO:0000259" key="16">
    <source>
        <dbReference type="PROSITE" id="PS51163"/>
    </source>
</evidence>
<dbReference type="InterPro" id="IPR005145">
    <property type="entry name" value="Sua5_C"/>
</dbReference>
<evidence type="ECO:0000256" key="1">
    <source>
        <dbReference type="ARBA" id="ARBA00004496"/>
    </source>
</evidence>
<dbReference type="EC" id="2.7.7.87" evidence="3 13"/>